<comment type="caution">
    <text evidence="1">The sequence shown here is derived from an EMBL/GenBank/DDBJ whole genome shotgun (WGS) entry which is preliminary data.</text>
</comment>
<protein>
    <submittedName>
        <fullName evidence="1">Uncharacterized protein</fullName>
    </submittedName>
</protein>
<gene>
    <name evidence="1" type="primary">Necator_chrIV.g15496</name>
    <name evidence="1" type="ORF">RB195_002201</name>
</gene>
<evidence type="ECO:0000313" key="2">
    <source>
        <dbReference type="Proteomes" id="UP001303046"/>
    </source>
</evidence>
<dbReference type="Proteomes" id="UP001303046">
    <property type="component" value="Unassembled WGS sequence"/>
</dbReference>
<reference evidence="1 2" key="1">
    <citation type="submission" date="2023-08" db="EMBL/GenBank/DDBJ databases">
        <title>A Necator americanus chromosomal reference genome.</title>
        <authorList>
            <person name="Ilik V."/>
            <person name="Petrzelkova K.J."/>
            <person name="Pardy F."/>
            <person name="Fuh T."/>
            <person name="Niatou-Singa F.S."/>
            <person name="Gouil Q."/>
            <person name="Baker L."/>
            <person name="Ritchie M.E."/>
            <person name="Jex A.R."/>
            <person name="Gazzola D."/>
            <person name="Li H."/>
            <person name="Toshio Fujiwara R."/>
            <person name="Zhan B."/>
            <person name="Aroian R.V."/>
            <person name="Pafco B."/>
            <person name="Schwarz E.M."/>
        </authorList>
    </citation>
    <scope>NUCLEOTIDE SEQUENCE [LARGE SCALE GENOMIC DNA]</scope>
    <source>
        <strain evidence="1 2">Aroian</strain>
        <tissue evidence="1">Whole animal</tissue>
    </source>
</reference>
<dbReference type="EMBL" id="JAVFWL010000004">
    <property type="protein sequence ID" value="KAK6750065.1"/>
    <property type="molecule type" value="Genomic_DNA"/>
</dbReference>
<sequence length="92" mass="10612">MAGENMRFHMLRRLSGCKRIPNNDHLREHANVDSQIMEIGVIGFCISADYGKSRKSSEFELWLPENVRLNATFGILFDYEVIKSHTAVEWPS</sequence>
<evidence type="ECO:0000313" key="1">
    <source>
        <dbReference type="EMBL" id="KAK6750065.1"/>
    </source>
</evidence>
<name>A0ABR1DHW1_NECAM</name>
<keyword evidence="2" id="KW-1185">Reference proteome</keyword>
<accession>A0ABR1DHW1</accession>
<proteinExistence type="predicted"/>
<organism evidence="1 2">
    <name type="scientific">Necator americanus</name>
    <name type="common">Human hookworm</name>
    <dbReference type="NCBI Taxonomy" id="51031"/>
    <lineage>
        <taxon>Eukaryota</taxon>
        <taxon>Metazoa</taxon>
        <taxon>Ecdysozoa</taxon>
        <taxon>Nematoda</taxon>
        <taxon>Chromadorea</taxon>
        <taxon>Rhabditida</taxon>
        <taxon>Rhabditina</taxon>
        <taxon>Rhabditomorpha</taxon>
        <taxon>Strongyloidea</taxon>
        <taxon>Ancylostomatidae</taxon>
        <taxon>Bunostominae</taxon>
        <taxon>Necator</taxon>
    </lineage>
</organism>